<accession>A0ABR5IRF2</accession>
<evidence type="ECO:0000256" key="6">
    <source>
        <dbReference type="ARBA" id="ARBA00022989"/>
    </source>
</evidence>
<dbReference type="PANTHER" id="PTHR24221:SF248">
    <property type="entry name" value="ABC TRANSPORTER TRANSMEMBRANE REGION"/>
    <property type="match status" value="1"/>
</dbReference>
<dbReference type="SMART" id="SM00382">
    <property type="entry name" value="AAA"/>
    <property type="match status" value="1"/>
</dbReference>
<dbReference type="Gene3D" id="3.90.70.10">
    <property type="entry name" value="Cysteine proteinases"/>
    <property type="match status" value="1"/>
</dbReference>
<dbReference type="InterPro" id="IPR017871">
    <property type="entry name" value="ABC_transporter-like_CS"/>
</dbReference>
<feature type="transmembrane region" description="Helical" evidence="8">
    <location>
        <begin position="186"/>
        <end position="213"/>
    </location>
</feature>
<dbReference type="PROSITE" id="PS00211">
    <property type="entry name" value="ABC_TRANSPORTER_1"/>
    <property type="match status" value="1"/>
</dbReference>
<feature type="domain" description="ABC transporter" evidence="9">
    <location>
        <begin position="498"/>
        <end position="729"/>
    </location>
</feature>
<evidence type="ECO:0000256" key="5">
    <source>
        <dbReference type="ARBA" id="ARBA00022840"/>
    </source>
</evidence>
<evidence type="ECO:0000259" key="10">
    <source>
        <dbReference type="PROSITE" id="PS50929"/>
    </source>
</evidence>
<keyword evidence="5" id="KW-0067">ATP-binding</keyword>
<dbReference type="SUPFAM" id="SSF90123">
    <property type="entry name" value="ABC transporter transmembrane region"/>
    <property type="match status" value="1"/>
</dbReference>
<dbReference type="InterPro" id="IPR003593">
    <property type="entry name" value="AAA+_ATPase"/>
</dbReference>
<evidence type="ECO:0000256" key="2">
    <source>
        <dbReference type="ARBA" id="ARBA00022692"/>
    </source>
</evidence>
<dbReference type="EMBL" id="LGUT01004581">
    <property type="protein sequence ID" value="KOG44780.1"/>
    <property type="molecule type" value="Genomic_DNA"/>
</dbReference>
<feature type="transmembrane region" description="Helical" evidence="8">
    <location>
        <begin position="436"/>
        <end position="453"/>
    </location>
</feature>
<dbReference type="Pfam" id="PF03412">
    <property type="entry name" value="Peptidase_C39"/>
    <property type="match status" value="1"/>
</dbReference>
<evidence type="ECO:0000313" key="12">
    <source>
        <dbReference type="EMBL" id="KOG44780.1"/>
    </source>
</evidence>
<dbReference type="PANTHER" id="PTHR24221">
    <property type="entry name" value="ATP-BINDING CASSETTE SUB-FAMILY B"/>
    <property type="match status" value="1"/>
</dbReference>
<keyword evidence="7 8" id="KW-0472">Membrane</keyword>
<keyword evidence="6 8" id="KW-1133">Transmembrane helix</keyword>
<evidence type="ECO:0000259" key="11">
    <source>
        <dbReference type="PROSITE" id="PS50990"/>
    </source>
</evidence>
<keyword evidence="13" id="KW-1185">Reference proteome</keyword>
<dbReference type="Gene3D" id="3.40.50.300">
    <property type="entry name" value="P-loop containing nucleotide triphosphate hydrolases"/>
    <property type="match status" value="1"/>
</dbReference>
<keyword evidence="4" id="KW-0645">Protease</keyword>
<dbReference type="InterPro" id="IPR005074">
    <property type="entry name" value="Peptidase_C39"/>
</dbReference>
<comment type="subcellular location">
    <subcellularLocation>
        <location evidence="1">Cell membrane</location>
        <topology evidence="1">Multi-pass membrane protein</topology>
    </subcellularLocation>
</comment>
<evidence type="ECO:0000313" key="13">
    <source>
        <dbReference type="Proteomes" id="UP000037020"/>
    </source>
</evidence>
<reference evidence="12 13" key="1">
    <citation type="submission" date="2015-07" db="EMBL/GenBank/DDBJ databases">
        <authorList>
            <person name="Ju K.-S."/>
            <person name="Doroghazi J.R."/>
            <person name="Metcalf W.W."/>
        </authorList>
    </citation>
    <scope>NUCLEOTIDE SEQUENCE [LARGE SCALE GENOMIC DNA]</scope>
    <source>
        <strain evidence="12 13">NRRL B-3589</strain>
    </source>
</reference>
<keyword evidence="3" id="KW-0547">Nucleotide-binding</keyword>
<feature type="transmembrane region" description="Helical" evidence="8">
    <location>
        <begin position="321"/>
        <end position="341"/>
    </location>
</feature>
<dbReference type="InterPro" id="IPR036640">
    <property type="entry name" value="ABC1_TM_sf"/>
</dbReference>
<sequence length="729" mass="78874">MLAQAGESLVSLRERMRGRRGGGRVPVCFQTQVSDCGPACLVMTLGLHGIAVELEQVRQSVGSGRGGASARALLEAARSFGLKGRGVRTDLDGLRHLPPGTLLFWNFDHFVVLERSTREYTDIVDPAFGRRRLSREALAKAFTGVALEFQAPFERTERRKTRTAGPPSPWHRLRHLLPPKKELAKIGAVSTALMGFEFALPLVVAFLIAHVLSGRRENVLWLTTAVLGALCVLFLVLQLFRSAMLTKRQAYIEKRLTWGVMEHLTSLPYDFFTVHSTGDLALRVRTSSTLNHVLSVTAMSAALDSALIVVYLVAIVIADPVLALLVIALIAVQFGLLVVTWRRQLRLSHEVLEQQTRTQNELLELLESITTLKAAGAEAEAAERWSHALVREVNKRLTAHWSLSAFTSLSRTLQFAAPMAVLLAGAWRAMSGEASLGGTVAFMTLTVALFAPLESMFDAAMQLASVGPALAKLDDILRAEPEPRALTAGTVLDTPALIAVDGVTYRYPGADRPALTDVQLAIEPGEFFVILGRSGSGKSTLGMLLASLRLPTTGTITVDGADLAEIDRPTYRRQIGYVNQNAHLFGGTIRENITFGLGEITEEQVIEAVGLARVHDEIAAMPMGYDTLVGPGGHGLSGGQRQRIILARALARRPRLLILDEATSALNPALEEEILSGLMGSGITVVAIAHRLTVLERADRVAVVQDGKIVRIGPPDSLKDVGGEFPCLV</sequence>
<feature type="transmembrane region" description="Helical" evidence="8">
    <location>
        <begin position="219"/>
        <end position="240"/>
    </location>
</feature>
<evidence type="ECO:0000256" key="1">
    <source>
        <dbReference type="ARBA" id="ARBA00004651"/>
    </source>
</evidence>
<dbReference type="PROSITE" id="PS50893">
    <property type="entry name" value="ABC_TRANSPORTER_2"/>
    <property type="match status" value="1"/>
</dbReference>
<evidence type="ECO:0000256" key="3">
    <source>
        <dbReference type="ARBA" id="ARBA00022741"/>
    </source>
</evidence>
<dbReference type="Proteomes" id="UP000037020">
    <property type="component" value="Unassembled WGS sequence"/>
</dbReference>
<evidence type="ECO:0000256" key="4">
    <source>
        <dbReference type="ARBA" id="ARBA00022807"/>
    </source>
</evidence>
<dbReference type="InterPro" id="IPR039421">
    <property type="entry name" value="Type_1_exporter"/>
</dbReference>
<dbReference type="InterPro" id="IPR003439">
    <property type="entry name" value="ABC_transporter-like_ATP-bd"/>
</dbReference>
<keyword evidence="2 8" id="KW-0812">Transmembrane</keyword>
<dbReference type="Pfam" id="PF00664">
    <property type="entry name" value="ABC_membrane"/>
    <property type="match status" value="1"/>
</dbReference>
<dbReference type="Pfam" id="PF00005">
    <property type="entry name" value="ABC_tran"/>
    <property type="match status" value="1"/>
</dbReference>
<evidence type="ECO:0000256" key="7">
    <source>
        <dbReference type="ARBA" id="ARBA00023136"/>
    </source>
</evidence>
<dbReference type="Gene3D" id="1.20.1560.10">
    <property type="entry name" value="ABC transporter type 1, transmembrane domain"/>
    <property type="match status" value="1"/>
</dbReference>
<feature type="domain" description="ABC transmembrane type-1" evidence="10">
    <location>
        <begin position="186"/>
        <end position="465"/>
    </location>
</feature>
<keyword evidence="4" id="KW-0378">Hydrolase</keyword>
<keyword evidence="4" id="KW-0788">Thiol protease</keyword>
<feature type="transmembrane region" description="Helical" evidence="8">
    <location>
        <begin position="293"/>
        <end position="315"/>
    </location>
</feature>
<evidence type="ECO:0000259" key="9">
    <source>
        <dbReference type="PROSITE" id="PS50893"/>
    </source>
</evidence>
<feature type="domain" description="Peptidase C39" evidence="11">
    <location>
        <begin position="30"/>
        <end position="149"/>
    </location>
</feature>
<dbReference type="InterPro" id="IPR011527">
    <property type="entry name" value="ABC1_TM_dom"/>
</dbReference>
<evidence type="ECO:0000256" key="8">
    <source>
        <dbReference type="SAM" id="Phobius"/>
    </source>
</evidence>
<protein>
    <recommendedName>
        <fullName evidence="14">ABC transporter</fullName>
    </recommendedName>
</protein>
<comment type="caution">
    <text evidence="12">The sequence shown here is derived from an EMBL/GenBank/DDBJ whole genome shotgun (WGS) entry which is preliminary data.</text>
</comment>
<dbReference type="InterPro" id="IPR027417">
    <property type="entry name" value="P-loop_NTPase"/>
</dbReference>
<dbReference type="PROSITE" id="PS50929">
    <property type="entry name" value="ABC_TM1F"/>
    <property type="match status" value="1"/>
</dbReference>
<gene>
    <name evidence="12" type="ORF">ADK38_46200</name>
</gene>
<organism evidence="12 13">
    <name type="scientific">Streptomyces varsoviensis</name>
    <dbReference type="NCBI Taxonomy" id="67373"/>
    <lineage>
        <taxon>Bacteria</taxon>
        <taxon>Bacillati</taxon>
        <taxon>Actinomycetota</taxon>
        <taxon>Actinomycetes</taxon>
        <taxon>Kitasatosporales</taxon>
        <taxon>Streptomycetaceae</taxon>
        <taxon>Streptomyces</taxon>
    </lineage>
</organism>
<dbReference type="PROSITE" id="PS50990">
    <property type="entry name" value="PEPTIDASE_C39"/>
    <property type="match status" value="1"/>
</dbReference>
<name>A0ABR5IRF2_9ACTN</name>
<evidence type="ECO:0008006" key="14">
    <source>
        <dbReference type="Google" id="ProtNLM"/>
    </source>
</evidence>
<proteinExistence type="predicted"/>
<dbReference type="SUPFAM" id="SSF52540">
    <property type="entry name" value="P-loop containing nucleoside triphosphate hydrolases"/>
    <property type="match status" value="1"/>
</dbReference>